<dbReference type="InterPro" id="IPR038765">
    <property type="entry name" value="Papain-like_cys_pep_sf"/>
</dbReference>
<evidence type="ECO:0000313" key="2">
    <source>
        <dbReference type="EMBL" id="RJX71195.1"/>
    </source>
</evidence>
<evidence type="ECO:0000259" key="1">
    <source>
        <dbReference type="SMART" id="SM00460"/>
    </source>
</evidence>
<proteinExistence type="predicted"/>
<keyword evidence="3" id="KW-1185">Reference proteome</keyword>
<dbReference type="PANTHER" id="PTHR33490">
    <property type="entry name" value="BLR5614 PROTEIN-RELATED"/>
    <property type="match status" value="1"/>
</dbReference>
<dbReference type="Gene3D" id="3.10.620.30">
    <property type="match status" value="1"/>
</dbReference>
<dbReference type="RefSeq" id="WP_120106118.1">
    <property type="nucleotide sequence ID" value="NZ_RAHJ01000003.1"/>
</dbReference>
<dbReference type="SUPFAM" id="SSF54001">
    <property type="entry name" value="Cysteine proteinases"/>
    <property type="match status" value="1"/>
</dbReference>
<organism evidence="2 3">
    <name type="scientific">Tsuneonella suprasediminis</name>
    <dbReference type="NCBI Taxonomy" id="2306996"/>
    <lineage>
        <taxon>Bacteria</taxon>
        <taxon>Pseudomonadati</taxon>
        <taxon>Pseudomonadota</taxon>
        <taxon>Alphaproteobacteria</taxon>
        <taxon>Sphingomonadales</taxon>
        <taxon>Erythrobacteraceae</taxon>
        <taxon>Tsuneonella</taxon>
    </lineage>
</organism>
<dbReference type="OrthoDB" id="9804023at2"/>
<dbReference type="InterPro" id="IPR002931">
    <property type="entry name" value="Transglutaminase-like"/>
</dbReference>
<dbReference type="PANTHER" id="PTHR33490:SF6">
    <property type="entry name" value="SLL1049 PROTEIN"/>
    <property type="match status" value="1"/>
</dbReference>
<protein>
    <submittedName>
        <fullName evidence="2">Transglutaminase family protein</fullName>
    </submittedName>
</protein>
<dbReference type="AlphaFoldDB" id="A0A419R5N6"/>
<dbReference type="Pfam" id="PF01841">
    <property type="entry name" value="Transglut_core"/>
    <property type="match status" value="1"/>
</dbReference>
<gene>
    <name evidence="2" type="ORF">D6858_00725</name>
</gene>
<sequence length="271" mass="30159">MRLAIRHSTTYRFDEPVVHALQRLRLTPKETQGQEILDWQMEYDHAALELEYEDQHHNHVTLVSVEPGTTEVTITCRGTVDTHDNAGVIGRHAGHLPLWSFLTQTKLTRPGPRLRALFRGVEEDPADRLTYLHALSRAIHDLVRYETGKTGVQTTAEEAVEAGYGVCQDHAHIFISAARAAGIPARYVSGYLMMNDRIDQEATHAWAEAHVEGLGWVGFDISNGISPDPRYVRVATGCDYNDAAPITGISVGSATEYLHVDVAVEQQQVEQ</sequence>
<accession>A0A419R5N6</accession>
<comment type="caution">
    <text evidence="2">The sequence shown here is derived from an EMBL/GenBank/DDBJ whole genome shotgun (WGS) entry which is preliminary data.</text>
</comment>
<feature type="domain" description="Transglutaminase-like" evidence="1">
    <location>
        <begin position="159"/>
        <end position="223"/>
    </location>
</feature>
<dbReference type="Proteomes" id="UP000284322">
    <property type="component" value="Unassembled WGS sequence"/>
</dbReference>
<dbReference type="Pfam" id="PF08379">
    <property type="entry name" value="Bact_transglu_N"/>
    <property type="match status" value="1"/>
</dbReference>
<reference evidence="2 3" key="1">
    <citation type="submission" date="2018-09" db="EMBL/GenBank/DDBJ databases">
        <title>Altererythrobacter sp.Ery1 and Ery12, the genome sequencing of novel strains in genus Alterythrobacter.</title>
        <authorList>
            <person name="Cheng H."/>
            <person name="Wu Y.-H."/>
            <person name="Fang C."/>
            <person name="Xu X.-W."/>
        </authorList>
    </citation>
    <scope>NUCLEOTIDE SEQUENCE [LARGE SCALE GENOMIC DNA]</scope>
    <source>
        <strain evidence="2 3">Ery12</strain>
    </source>
</reference>
<evidence type="ECO:0000313" key="3">
    <source>
        <dbReference type="Proteomes" id="UP000284322"/>
    </source>
</evidence>
<dbReference type="InterPro" id="IPR013589">
    <property type="entry name" value="Bac_transglu_N"/>
</dbReference>
<dbReference type="EMBL" id="RAHJ01000003">
    <property type="protein sequence ID" value="RJX71195.1"/>
    <property type="molecule type" value="Genomic_DNA"/>
</dbReference>
<name>A0A419R5N6_9SPHN</name>
<dbReference type="SMART" id="SM00460">
    <property type="entry name" value="TGc"/>
    <property type="match status" value="1"/>
</dbReference>